<dbReference type="AlphaFoldDB" id="A0A0U1BUT8"/>
<keyword evidence="1 3" id="KW-0238">DNA-binding</keyword>
<dbReference type="GO" id="GO:0006310">
    <property type="term" value="P:DNA recombination"/>
    <property type="evidence" value="ECO:0007669"/>
    <property type="project" value="UniProtKB-KW"/>
</dbReference>
<reference evidence="6 8" key="1">
    <citation type="submission" date="2015-03" db="EMBL/GenBank/DDBJ databases">
        <authorList>
            <consortium name="Pathogen Informatics"/>
            <person name="Murphy D."/>
        </authorList>
    </citation>
    <scope>NUCLEOTIDE SEQUENCE [LARGE SCALE GENOMIC DNA]</scope>
    <source>
        <strain evidence="6 8">PAP036</strain>
    </source>
</reference>
<proteinExistence type="predicted"/>
<dbReference type="EMBL" id="CSWP01000012">
    <property type="protein sequence ID" value="CPV70356.1"/>
    <property type="molecule type" value="Genomic_DNA"/>
</dbReference>
<dbReference type="Proteomes" id="UP000038487">
    <property type="component" value="Unassembled WGS sequence"/>
</dbReference>
<feature type="domain" description="Core-binding (CB)" evidence="5">
    <location>
        <begin position="67"/>
        <end position="166"/>
    </location>
</feature>
<evidence type="ECO:0000256" key="1">
    <source>
        <dbReference type="ARBA" id="ARBA00023125"/>
    </source>
</evidence>
<organism evidence="7 9">
    <name type="scientific">Mycobacteroides abscessus</name>
    <dbReference type="NCBI Taxonomy" id="36809"/>
    <lineage>
        <taxon>Bacteria</taxon>
        <taxon>Bacillati</taxon>
        <taxon>Actinomycetota</taxon>
        <taxon>Actinomycetes</taxon>
        <taxon>Mycobacteriales</taxon>
        <taxon>Mycobacteriaceae</taxon>
        <taxon>Mycobacteroides</taxon>
    </lineage>
</organism>
<dbReference type="InterPro" id="IPR050090">
    <property type="entry name" value="Tyrosine_recombinase_XerCD"/>
</dbReference>
<sequence>MPRLPEYVTPVDTGDGKRYEVRVHGARPDGERFQFKRRFKTVKDAIAFHSEVTSGLSKKTYIAPSDLTLQRAVDDWLVGQRIRPNTRAAYVASLRPLVDALGEKPVQAITKRDIEHVVQDLLNGKSKMGSWNAPQIFKGKETRAKWSASSINPMLARARTVFGDLMAEGIVVRNVAALVKPIPTVKPEINTLTAEQAAILLASTDSHCYGVAWRLALLGLRRGEILALEWDGIDFEAGTLTIRAARLATPGGVTTAAPKTESSKRVLPMPDELTAALRRARRRQNEAKLQMGSSWPNSGLVVVDDLGNPPYPTTLTVAWATALENAGLPHVRLHDARHSCATLMHLDGVPAVVIAAWLGHTDARFTLATYAHSNNDALADAAVRIGAITNGAAAEGNLA</sequence>
<evidence type="ECO:0000313" key="6">
    <source>
        <dbReference type="EMBL" id="CPT52374.1"/>
    </source>
</evidence>
<feature type="domain" description="Tyr recombinase" evidence="4">
    <location>
        <begin position="187"/>
        <end position="383"/>
    </location>
</feature>
<keyword evidence="2" id="KW-0233">DNA recombination</keyword>
<gene>
    <name evidence="6" type="ORF">ERS075527_03903</name>
    <name evidence="7" type="ORF">ERS075579_04772</name>
</gene>
<reference evidence="7 9" key="2">
    <citation type="submission" date="2015-03" db="EMBL/GenBank/DDBJ databases">
        <authorList>
            <person name="Murphy D."/>
        </authorList>
    </citation>
    <scope>NUCLEOTIDE SEQUENCE [LARGE SCALE GENOMIC DNA]</scope>
    <source>
        <strain evidence="7 9">PAP088</strain>
    </source>
</reference>
<dbReference type="PROSITE" id="PS51898">
    <property type="entry name" value="TYR_RECOMBINASE"/>
    <property type="match status" value="1"/>
</dbReference>
<dbReference type="InterPro" id="IPR044068">
    <property type="entry name" value="CB"/>
</dbReference>
<accession>A0A0U1BUT8</accession>
<dbReference type="CDD" id="cd01189">
    <property type="entry name" value="INT_ICEBs1_C_like"/>
    <property type="match status" value="1"/>
</dbReference>
<dbReference type="Gene3D" id="1.10.150.130">
    <property type="match status" value="1"/>
</dbReference>
<dbReference type="GO" id="GO:0015074">
    <property type="term" value="P:DNA integration"/>
    <property type="evidence" value="ECO:0007669"/>
    <property type="project" value="InterPro"/>
</dbReference>
<evidence type="ECO:0000256" key="3">
    <source>
        <dbReference type="PROSITE-ProRule" id="PRU01248"/>
    </source>
</evidence>
<dbReference type="Proteomes" id="UP000045782">
    <property type="component" value="Unassembled WGS sequence"/>
</dbReference>
<evidence type="ECO:0000256" key="2">
    <source>
        <dbReference type="ARBA" id="ARBA00023172"/>
    </source>
</evidence>
<dbReference type="InterPro" id="IPR013762">
    <property type="entry name" value="Integrase-like_cat_sf"/>
</dbReference>
<dbReference type="SUPFAM" id="SSF56349">
    <property type="entry name" value="DNA breaking-rejoining enzymes"/>
    <property type="match status" value="1"/>
</dbReference>
<dbReference type="InterPro" id="IPR011010">
    <property type="entry name" value="DNA_brk_join_enz"/>
</dbReference>
<protein>
    <submittedName>
        <fullName evidence="7">Gp41 protein</fullName>
    </submittedName>
</protein>
<dbReference type="PANTHER" id="PTHR30349:SF91">
    <property type="entry name" value="INTA PROTEIN"/>
    <property type="match status" value="1"/>
</dbReference>
<evidence type="ECO:0000313" key="9">
    <source>
        <dbReference type="Proteomes" id="UP000045782"/>
    </source>
</evidence>
<name>A0A0U1BUT8_9MYCO</name>
<dbReference type="InterPro" id="IPR010998">
    <property type="entry name" value="Integrase_recombinase_N"/>
</dbReference>
<evidence type="ECO:0000259" key="5">
    <source>
        <dbReference type="PROSITE" id="PS51900"/>
    </source>
</evidence>
<evidence type="ECO:0000259" key="4">
    <source>
        <dbReference type="PROSITE" id="PS51898"/>
    </source>
</evidence>
<dbReference type="PANTHER" id="PTHR30349">
    <property type="entry name" value="PHAGE INTEGRASE-RELATED"/>
    <property type="match status" value="1"/>
</dbReference>
<dbReference type="InterPro" id="IPR002104">
    <property type="entry name" value="Integrase_catalytic"/>
</dbReference>
<dbReference type="PROSITE" id="PS51900">
    <property type="entry name" value="CB"/>
    <property type="match status" value="1"/>
</dbReference>
<dbReference type="GO" id="GO:0003677">
    <property type="term" value="F:DNA binding"/>
    <property type="evidence" value="ECO:0007669"/>
    <property type="project" value="UniProtKB-UniRule"/>
</dbReference>
<evidence type="ECO:0000313" key="7">
    <source>
        <dbReference type="EMBL" id="CPV70356.1"/>
    </source>
</evidence>
<dbReference type="Gene3D" id="1.10.443.10">
    <property type="entry name" value="Intergrase catalytic core"/>
    <property type="match status" value="1"/>
</dbReference>
<dbReference type="EMBL" id="CSUW01000009">
    <property type="protein sequence ID" value="CPT52374.1"/>
    <property type="molecule type" value="Genomic_DNA"/>
</dbReference>
<evidence type="ECO:0000313" key="8">
    <source>
        <dbReference type="Proteomes" id="UP000038487"/>
    </source>
</evidence>
<dbReference type="Pfam" id="PF00589">
    <property type="entry name" value="Phage_integrase"/>
    <property type="match status" value="1"/>
</dbReference>